<dbReference type="InterPro" id="IPR029016">
    <property type="entry name" value="GAF-like_dom_sf"/>
</dbReference>
<dbReference type="SUPFAM" id="SSF47831">
    <property type="entry name" value="Enzyme I of the PEP:sugar phosphotransferase system HPr-binding (sub)domain"/>
    <property type="match status" value="1"/>
</dbReference>
<accession>A0A0D6PIW5</accession>
<dbReference type="Gene3D" id="3.20.20.60">
    <property type="entry name" value="Phosphoenolpyruvate-binding domains"/>
    <property type="match status" value="1"/>
</dbReference>
<dbReference type="Proteomes" id="UP000032668">
    <property type="component" value="Unassembled WGS sequence"/>
</dbReference>
<evidence type="ECO:0000313" key="11">
    <source>
        <dbReference type="Proteomes" id="UP000032668"/>
    </source>
</evidence>
<evidence type="ECO:0000313" key="10">
    <source>
        <dbReference type="EMBL" id="GAN81695.1"/>
    </source>
</evidence>
<evidence type="ECO:0000259" key="9">
    <source>
        <dbReference type="SMART" id="SM00065"/>
    </source>
</evidence>
<evidence type="ECO:0000256" key="2">
    <source>
        <dbReference type="ARBA" id="ARBA00007837"/>
    </source>
</evidence>
<comment type="caution">
    <text evidence="10">The sequence shown here is derived from an EMBL/GenBank/DDBJ whole genome shotgun (WGS) entry which is preliminary data.</text>
</comment>
<reference evidence="10 11" key="1">
    <citation type="submission" date="2012-11" db="EMBL/GenBank/DDBJ databases">
        <title>Whole genome sequence of Acidocella aminolytica 101 = DSM 11237.</title>
        <authorList>
            <person name="Azuma Y."/>
            <person name="Higashiura N."/>
            <person name="Hirakawa H."/>
            <person name="Matsushita K."/>
        </authorList>
    </citation>
    <scope>NUCLEOTIDE SEQUENCE [LARGE SCALE GENOMIC DNA]</scope>
    <source>
        <strain evidence="11">101 / DSM 11237</strain>
    </source>
</reference>
<keyword evidence="11" id="KW-1185">Reference proteome</keyword>
<dbReference type="PANTHER" id="PTHR46244">
    <property type="entry name" value="PHOSPHOENOLPYRUVATE-PROTEIN PHOSPHOTRANSFERASE"/>
    <property type="match status" value="1"/>
</dbReference>
<sequence>MPHCGRKGLPHWRRGTQEADISSPPTRRRKKPKFGDTRQLFAALRENLATGTASLADFAKLIAEGLVANGAVIYITRPGEILELAATYGLNVSAVGRTKLRVGEGIVGLAAASGDIQNLPDVQNHPRYVYRAETGEENMASMLAVPVKRAGRTLGVIAVMSREVRTYAPVEVESLATVAMLLAEILSRAGASDVGEEGFSETLPRRYAGHVLSSGIARGQVLAYGAAAPIANLLTEDTEAELKRLEDAVEEANKTLDGLITANIPGGNASRDVLDAYRMVAQSSGWLTQVRAAISDGLTAETAVDKIARQLRERMRRVADPYLRERLADIEDMVNRLMVALGGMAPKPERADGMVLIVRRLGPADLLDWHTRGIAGIAIEEASASGHAAILARALSIPALQVERGAVEAAVEGELALLDAEEGTLVLRPEPEVIQVYDHALAARNERAAALANYRDVPAITKDGTEMTLMLNVGLALELDQLDRTGADGIGLYRTEIAALAAGGIPDVAGQAAEYGKVMDRANGRPVQFRTLDLGADKLLPGETAQTEENPAMGWRSLRIGLDRPAILRRQLRALLLGAQGRPLKVMFPMVATVEEFRAARDLLEAEAGRIRPTPERLEAGTMLEVPSLLFQLPGLLAEADFISVGTNDLMQFLFAADRGTPELADRYDTLSAPVLEMLEKLVTYCQEAGIPLSVCGEAAGRPLDALAFAALGVTTLSMSGGAILPVKAMLVEADLNALRPVLRELRRAGAAGGSIREPLAVWAREHNLAI</sequence>
<dbReference type="SUPFAM" id="SSF55781">
    <property type="entry name" value="GAF domain-like"/>
    <property type="match status" value="1"/>
</dbReference>
<dbReference type="InterPro" id="IPR003018">
    <property type="entry name" value="GAF"/>
</dbReference>
<evidence type="ECO:0000256" key="1">
    <source>
        <dbReference type="ARBA" id="ARBA00001946"/>
    </source>
</evidence>
<keyword evidence="3 10" id="KW-0808">Transferase</keyword>
<comment type="cofactor">
    <cofactor evidence="1">
        <name>Mg(2+)</name>
        <dbReference type="ChEBI" id="CHEBI:18420"/>
    </cofactor>
</comment>
<evidence type="ECO:0000256" key="4">
    <source>
        <dbReference type="ARBA" id="ARBA00022723"/>
    </source>
</evidence>
<dbReference type="Gene3D" id="3.50.30.10">
    <property type="entry name" value="Phosphohistidine domain"/>
    <property type="match status" value="1"/>
</dbReference>
<evidence type="ECO:0000256" key="8">
    <source>
        <dbReference type="SAM" id="MobiDB-lite"/>
    </source>
</evidence>
<dbReference type="Gene3D" id="3.30.450.40">
    <property type="match status" value="1"/>
</dbReference>
<dbReference type="SUPFAM" id="SSF52009">
    <property type="entry name" value="Phosphohistidine domain"/>
    <property type="match status" value="1"/>
</dbReference>
<dbReference type="GO" id="GO:0009401">
    <property type="term" value="P:phosphoenolpyruvate-dependent sugar phosphotransferase system"/>
    <property type="evidence" value="ECO:0007669"/>
    <property type="project" value="InterPro"/>
</dbReference>
<dbReference type="GO" id="GO:0046872">
    <property type="term" value="F:metal ion binding"/>
    <property type="evidence" value="ECO:0007669"/>
    <property type="project" value="UniProtKB-KW"/>
</dbReference>
<dbReference type="Pfam" id="PF01590">
    <property type="entry name" value="GAF"/>
    <property type="match status" value="1"/>
</dbReference>
<dbReference type="GO" id="GO:0016301">
    <property type="term" value="F:kinase activity"/>
    <property type="evidence" value="ECO:0007669"/>
    <property type="project" value="UniProtKB-KW"/>
</dbReference>
<keyword evidence="10" id="KW-0670">Pyruvate</keyword>
<name>A0A0D6PIW5_9PROT</name>
<comment type="similarity">
    <text evidence="2">Belongs to the PEP-utilizing enzyme family.</text>
</comment>
<protein>
    <submittedName>
        <fullName evidence="10">Phosphoenolpyruvate-protein phosphotransferase PtsP</fullName>
    </submittedName>
</protein>
<feature type="coiled-coil region" evidence="7">
    <location>
        <begin position="235"/>
        <end position="262"/>
    </location>
</feature>
<dbReference type="PRINTS" id="PR01736">
    <property type="entry name" value="PHPHTRNFRASE"/>
</dbReference>
<dbReference type="Gene3D" id="1.10.274.10">
    <property type="entry name" value="PtsI, HPr-binding domain"/>
    <property type="match status" value="1"/>
</dbReference>
<feature type="domain" description="GAF" evidence="9">
    <location>
        <begin position="50"/>
        <end position="196"/>
    </location>
</feature>
<dbReference type="InterPro" id="IPR040442">
    <property type="entry name" value="Pyrv_kinase-like_dom_sf"/>
</dbReference>
<keyword evidence="4" id="KW-0479">Metal-binding</keyword>
<keyword evidence="5" id="KW-0418">Kinase</keyword>
<evidence type="ECO:0000256" key="3">
    <source>
        <dbReference type="ARBA" id="ARBA00022679"/>
    </source>
</evidence>
<dbReference type="PANTHER" id="PTHR46244:SF6">
    <property type="entry name" value="PHOSPHOENOLPYRUVATE-PROTEIN PHOSPHOTRANSFERASE"/>
    <property type="match status" value="1"/>
</dbReference>
<dbReference type="SMART" id="SM00065">
    <property type="entry name" value="GAF"/>
    <property type="match status" value="1"/>
</dbReference>
<dbReference type="InterPro" id="IPR000121">
    <property type="entry name" value="PEP_util_C"/>
</dbReference>
<dbReference type="EMBL" id="BANC01000110">
    <property type="protein sequence ID" value="GAN81695.1"/>
    <property type="molecule type" value="Genomic_DNA"/>
</dbReference>
<dbReference type="InterPro" id="IPR036637">
    <property type="entry name" value="Phosphohistidine_dom_sf"/>
</dbReference>
<dbReference type="InterPro" id="IPR023151">
    <property type="entry name" value="PEP_util_CS"/>
</dbReference>
<dbReference type="InterPro" id="IPR008279">
    <property type="entry name" value="PEP-util_enz_mobile_dom"/>
</dbReference>
<dbReference type="InterPro" id="IPR008731">
    <property type="entry name" value="PTS_EIN"/>
</dbReference>
<dbReference type="Pfam" id="PF05524">
    <property type="entry name" value="PEP-utilisers_N"/>
    <property type="match status" value="1"/>
</dbReference>
<organism evidence="10 11">
    <name type="scientific">Acidocella aminolytica 101 = DSM 11237</name>
    <dbReference type="NCBI Taxonomy" id="1120923"/>
    <lineage>
        <taxon>Bacteria</taxon>
        <taxon>Pseudomonadati</taxon>
        <taxon>Pseudomonadota</taxon>
        <taxon>Alphaproteobacteria</taxon>
        <taxon>Acetobacterales</taxon>
        <taxon>Acidocellaceae</taxon>
        <taxon>Acidocella</taxon>
    </lineage>
</organism>
<dbReference type="Pfam" id="PF02896">
    <property type="entry name" value="PEP-utilizers_C"/>
    <property type="match status" value="1"/>
</dbReference>
<proteinExistence type="inferred from homology"/>
<feature type="compositionally biased region" description="Basic residues" evidence="8">
    <location>
        <begin position="1"/>
        <end position="14"/>
    </location>
</feature>
<gene>
    <name evidence="10" type="ORF">Aam_112_015</name>
</gene>
<dbReference type="PROSITE" id="PS00742">
    <property type="entry name" value="PEP_ENZYMES_2"/>
    <property type="match status" value="1"/>
</dbReference>
<evidence type="ECO:0000256" key="5">
    <source>
        <dbReference type="ARBA" id="ARBA00022777"/>
    </source>
</evidence>
<keyword evidence="6" id="KW-0460">Magnesium</keyword>
<dbReference type="Pfam" id="PF00391">
    <property type="entry name" value="PEP-utilizers"/>
    <property type="match status" value="1"/>
</dbReference>
<dbReference type="AlphaFoldDB" id="A0A0D6PIW5"/>
<evidence type="ECO:0000256" key="7">
    <source>
        <dbReference type="SAM" id="Coils"/>
    </source>
</evidence>
<dbReference type="InterPro" id="IPR015813">
    <property type="entry name" value="Pyrv/PenolPyrv_kinase-like_dom"/>
</dbReference>
<dbReference type="SUPFAM" id="SSF51621">
    <property type="entry name" value="Phosphoenolpyruvate/pyruvate domain"/>
    <property type="match status" value="1"/>
</dbReference>
<dbReference type="STRING" id="1120923.SAMN02746095_00624"/>
<dbReference type="InterPro" id="IPR036618">
    <property type="entry name" value="PtsI_HPr-bd_sf"/>
</dbReference>
<keyword evidence="7" id="KW-0175">Coiled coil</keyword>
<evidence type="ECO:0000256" key="6">
    <source>
        <dbReference type="ARBA" id="ARBA00022842"/>
    </source>
</evidence>
<feature type="region of interest" description="Disordered" evidence="8">
    <location>
        <begin position="1"/>
        <end position="34"/>
    </location>
</feature>
<dbReference type="InterPro" id="IPR050499">
    <property type="entry name" value="PEP-utilizing_PTS_enzyme"/>
</dbReference>